<sequence>MGGGRSVESFEFTNDTPAVDVASLWQDYLKSKSVELRNQLAEFYLPLVRLVAGRLAISLPSHVDRDDLLSSGFFGLLDAIDRYDIERKNKFETYAGIRIRGAMLDYLRAKDWLPVTIRQRIRRYEQAVYDLENRLGRPATDEELAEELSLSLKDLQALEGQISVATVIPLDDYLRADSPLTGEPGPSDRMEREELRQTLAAAIERLPEKEKKVVALYYYEELTLKEISLILNLSEARISQLHTKAIFRMRGYLARMKASLV</sequence>
<dbReference type="NCBIfam" id="NF005413">
    <property type="entry name" value="PRK06986.1"/>
    <property type="match status" value="1"/>
</dbReference>
<feature type="domain" description="RNA polymerase sigma-70" evidence="6">
    <location>
        <begin position="67"/>
        <end position="80"/>
    </location>
</feature>
<reference evidence="8" key="1">
    <citation type="submission" date="2019-04" db="EMBL/GenBank/DDBJ databases">
        <title>Evolution of Biomass-Degrading Anaerobic Consortia Revealed by Metagenomics.</title>
        <authorList>
            <person name="Peng X."/>
        </authorList>
    </citation>
    <scope>NUCLEOTIDE SEQUENCE</scope>
    <source>
        <strain evidence="8">SIG242</strain>
    </source>
</reference>
<proteinExistence type="inferred from homology"/>
<protein>
    <recommendedName>
        <fullName evidence="5">RNA polymerase sigma factor</fullName>
    </recommendedName>
</protein>
<dbReference type="PRINTS" id="PR00046">
    <property type="entry name" value="SIGMA70FCT"/>
</dbReference>
<keyword evidence="1 5" id="KW-0805">Transcription regulation</keyword>
<dbReference type="NCBIfam" id="TIGR02937">
    <property type="entry name" value="sigma70-ECF"/>
    <property type="match status" value="1"/>
</dbReference>
<dbReference type="RefSeq" id="WP_303670027.1">
    <property type="nucleotide sequence ID" value="NZ_SVCA01000010.1"/>
</dbReference>
<name>A0A927ZZS4_SELRU</name>
<dbReference type="InterPro" id="IPR013325">
    <property type="entry name" value="RNA_pol_sigma_r2"/>
</dbReference>
<dbReference type="InterPro" id="IPR007630">
    <property type="entry name" value="RNA_pol_sigma70_r4"/>
</dbReference>
<dbReference type="GO" id="GO:0003899">
    <property type="term" value="F:DNA-directed RNA polymerase activity"/>
    <property type="evidence" value="ECO:0007669"/>
    <property type="project" value="InterPro"/>
</dbReference>
<dbReference type="PANTHER" id="PTHR30385">
    <property type="entry name" value="SIGMA FACTOR F FLAGELLAR"/>
    <property type="match status" value="1"/>
</dbReference>
<keyword evidence="3 5" id="KW-0238">DNA-binding</keyword>
<evidence type="ECO:0000259" key="6">
    <source>
        <dbReference type="PROSITE" id="PS00715"/>
    </source>
</evidence>
<dbReference type="SUPFAM" id="SSF88946">
    <property type="entry name" value="Sigma2 domain of RNA polymerase sigma factors"/>
    <property type="match status" value="1"/>
</dbReference>
<dbReference type="PANTHER" id="PTHR30385:SF7">
    <property type="entry name" value="RNA POLYMERASE SIGMA FACTOR FLIA"/>
    <property type="match status" value="1"/>
</dbReference>
<dbReference type="AlphaFoldDB" id="A0A927ZZS4"/>
<dbReference type="PROSITE" id="PS00715">
    <property type="entry name" value="SIGMA70_1"/>
    <property type="match status" value="1"/>
</dbReference>
<comment type="caution">
    <text evidence="8">The sequence shown here is derived from an EMBL/GenBank/DDBJ whole genome shotgun (WGS) entry which is preliminary data.</text>
</comment>
<evidence type="ECO:0000259" key="7">
    <source>
        <dbReference type="PROSITE" id="PS00716"/>
    </source>
</evidence>
<dbReference type="Proteomes" id="UP000772151">
    <property type="component" value="Unassembled WGS sequence"/>
</dbReference>
<dbReference type="Pfam" id="PF04545">
    <property type="entry name" value="Sigma70_r4"/>
    <property type="match status" value="1"/>
</dbReference>
<gene>
    <name evidence="8" type="ORF">E7203_10630</name>
</gene>
<organism evidence="8 9">
    <name type="scientific">Selenomonas ruminantium</name>
    <dbReference type="NCBI Taxonomy" id="971"/>
    <lineage>
        <taxon>Bacteria</taxon>
        <taxon>Bacillati</taxon>
        <taxon>Bacillota</taxon>
        <taxon>Negativicutes</taxon>
        <taxon>Selenomonadales</taxon>
        <taxon>Selenomonadaceae</taxon>
        <taxon>Selenomonas</taxon>
    </lineage>
</organism>
<comment type="similarity">
    <text evidence="5">Belongs to the sigma-70 factor family.</text>
</comment>
<dbReference type="SUPFAM" id="SSF88659">
    <property type="entry name" value="Sigma3 and sigma4 domains of RNA polymerase sigma factors"/>
    <property type="match status" value="2"/>
</dbReference>
<evidence type="ECO:0000313" key="8">
    <source>
        <dbReference type="EMBL" id="MBE6085888.1"/>
    </source>
</evidence>
<comment type="function">
    <text evidence="5">Sigma factors are initiation factors that promote the attachment of RNA polymerase to specific initiation sites and are then released.</text>
</comment>
<dbReference type="PIRSF" id="PIRSF000770">
    <property type="entry name" value="RNA_pol_sigma-SigE/K"/>
    <property type="match status" value="1"/>
</dbReference>
<dbReference type="GO" id="GO:0003677">
    <property type="term" value="F:DNA binding"/>
    <property type="evidence" value="ECO:0007669"/>
    <property type="project" value="UniProtKB-KW"/>
</dbReference>
<evidence type="ECO:0000256" key="3">
    <source>
        <dbReference type="ARBA" id="ARBA00023125"/>
    </source>
</evidence>
<dbReference type="GO" id="GO:0006352">
    <property type="term" value="P:DNA-templated transcription initiation"/>
    <property type="evidence" value="ECO:0007669"/>
    <property type="project" value="InterPro"/>
</dbReference>
<dbReference type="InterPro" id="IPR007627">
    <property type="entry name" value="RNA_pol_sigma70_r2"/>
</dbReference>
<dbReference type="Gene3D" id="1.10.1740.10">
    <property type="match status" value="1"/>
</dbReference>
<dbReference type="InterPro" id="IPR014284">
    <property type="entry name" value="RNA_pol_sigma-70_dom"/>
</dbReference>
<evidence type="ECO:0000256" key="5">
    <source>
        <dbReference type="RuleBase" id="RU362124"/>
    </source>
</evidence>
<accession>A0A927ZZS4</accession>
<evidence type="ECO:0000256" key="2">
    <source>
        <dbReference type="ARBA" id="ARBA00023082"/>
    </source>
</evidence>
<evidence type="ECO:0000256" key="1">
    <source>
        <dbReference type="ARBA" id="ARBA00023015"/>
    </source>
</evidence>
<dbReference type="CDD" id="cd06171">
    <property type="entry name" value="Sigma70_r4"/>
    <property type="match status" value="1"/>
</dbReference>
<evidence type="ECO:0000256" key="4">
    <source>
        <dbReference type="ARBA" id="ARBA00023163"/>
    </source>
</evidence>
<dbReference type="InterPro" id="IPR000943">
    <property type="entry name" value="RNA_pol_sigma70"/>
</dbReference>
<dbReference type="InterPro" id="IPR012845">
    <property type="entry name" value="RNA_pol_sigma_FliA_WhiG"/>
</dbReference>
<dbReference type="InterPro" id="IPR013324">
    <property type="entry name" value="RNA_pol_sigma_r3/r4-like"/>
</dbReference>
<dbReference type="Pfam" id="PF04542">
    <property type="entry name" value="Sigma70_r2"/>
    <property type="match status" value="1"/>
</dbReference>
<dbReference type="NCBIfam" id="TIGR02479">
    <property type="entry name" value="FliA_WhiG"/>
    <property type="match status" value="1"/>
</dbReference>
<dbReference type="InterPro" id="IPR007624">
    <property type="entry name" value="RNA_pol_sigma70_r3"/>
</dbReference>
<dbReference type="Pfam" id="PF04539">
    <property type="entry name" value="Sigma70_r3"/>
    <property type="match status" value="1"/>
</dbReference>
<dbReference type="GO" id="GO:0016987">
    <property type="term" value="F:sigma factor activity"/>
    <property type="evidence" value="ECO:0007669"/>
    <property type="project" value="UniProtKB-KW"/>
</dbReference>
<dbReference type="EMBL" id="SVCA01000010">
    <property type="protein sequence ID" value="MBE6085888.1"/>
    <property type="molecule type" value="Genomic_DNA"/>
</dbReference>
<keyword evidence="4 5" id="KW-0804">Transcription</keyword>
<dbReference type="Gene3D" id="1.20.140.160">
    <property type="match status" value="1"/>
</dbReference>
<keyword evidence="2 5" id="KW-0731">Sigma factor</keyword>
<feature type="domain" description="RNA polymerase sigma-70" evidence="7">
    <location>
        <begin position="223"/>
        <end position="249"/>
    </location>
</feature>
<evidence type="ECO:0000313" key="9">
    <source>
        <dbReference type="Proteomes" id="UP000772151"/>
    </source>
</evidence>
<dbReference type="PROSITE" id="PS00716">
    <property type="entry name" value="SIGMA70_2"/>
    <property type="match status" value="1"/>
</dbReference>